<keyword evidence="3 4" id="KW-0808">Transferase</keyword>
<keyword evidence="2 4" id="KW-0328">Glycosyltransferase</keyword>
<name>A0AAD4BJ85_BOLED</name>
<evidence type="ECO:0000259" key="5">
    <source>
        <dbReference type="Pfam" id="PF00534"/>
    </source>
</evidence>
<dbReference type="Gene3D" id="3.40.50.2000">
    <property type="entry name" value="Glycogen Phosphorylase B"/>
    <property type="match status" value="1"/>
</dbReference>
<sequence>MSIRSIRKTDSLPCSTQFTSLSREQPTLISLNRFEMKKNAALAIEAFALLRDKASTQHLTRNMRLVLAGGYDPRLEDNIHTLNGLVERARSSKLSFNVITPPQSKIPAPSFTGTTECDPDILFLLNFTTMQRSALLRSSSTRALLYTPTNEHFGIGPVEGMVCGLPVLACDSGGPTESIVDQPPEERTGWLRTPDPEVWADALEDICRMDPSARGLLAQRSKQRAESFFGMASMAKELETFLVETVEMGPVETWQIKGIAFMIAFLVGLVLAVWSRRFS</sequence>
<comment type="pathway">
    <text evidence="4">Protein modification; protein glycosylation.</text>
</comment>
<dbReference type="GO" id="GO:0102704">
    <property type="term" value="F:GDP-Man:Man(2)GlcNAc(2)-PP-Dol alpha-1,6-mannosyltransferase activity"/>
    <property type="evidence" value="ECO:0007669"/>
    <property type="project" value="UniProtKB-UniRule"/>
</dbReference>
<evidence type="ECO:0000256" key="3">
    <source>
        <dbReference type="ARBA" id="ARBA00022679"/>
    </source>
</evidence>
<evidence type="ECO:0000256" key="4">
    <source>
        <dbReference type="RuleBase" id="RU367136"/>
    </source>
</evidence>
<evidence type="ECO:0000256" key="2">
    <source>
        <dbReference type="ARBA" id="ARBA00022676"/>
    </source>
</evidence>
<dbReference type="SUPFAM" id="SSF53756">
    <property type="entry name" value="UDP-Glycosyltransferase/glycogen phosphorylase"/>
    <property type="match status" value="1"/>
</dbReference>
<dbReference type="EC" id="2.4.1.132" evidence="4"/>
<dbReference type="InterPro" id="IPR001296">
    <property type="entry name" value="Glyco_trans_1"/>
</dbReference>
<dbReference type="Pfam" id="PF00534">
    <property type="entry name" value="Glycos_transf_1"/>
    <property type="match status" value="1"/>
</dbReference>
<protein>
    <recommendedName>
        <fullName evidence="4">Alpha-1,3/1,6-mannosyltransferase ALG2</fullName>
        <ecNumber evidence="4">2.4.1.132</ecNumber>
        <ecNumber evidence="4">2.4.1.257</ecNumber>
    </recommendedName>
    <alternativeName>
        <fullName evidence="4">GDP-Man:Man(1)GlcNAc(2)-PP-Dol alpha-1,3-mannosyltransferase</fullName>
    </alternativeName>
</protein>
<reference evidence="6" key="1">
    <citation type="submission" date="2019-10" db="EMBL/GenBank/DDBJ databases">
        <authorList>
            <consortium name="DOE Joint Genome Institute"/>
            <person name="Kuo A."/>
            <person name="Miyauchi S."/>
            <person name="Kiss E."/>
            <person name="Drula E."/>
            <person name="Kohler A."/>
            <person name="Sanchez-Garcia M."/>
            <person name="Andreopoulos B."/>
            <person name="Barry K.W."/>
            <person name="Bonito G."/>
            <person name="Buee M."/>
            <person name="Carver A."/>
            <person name="Chen C."/>
            <person name="Cichocki N."/>
            <person name="Clum A."/>
            <person name="Culley D."/>
            <person name="Crous P.W."/>
            <person name="Fauchery L."/>
            <person name="Girlanda M."/>
            <person name="Hayes R."/>
            <person name="Keri Z."/>
            <person name="LaButti K."/>
            <person name="Lipzen A."/>
            <person name="Lombard V."/>
            <person name="Magnuson J."/>
            <person name="Maillard F."/>
            <person name="Morin E."/>
            <person name="Murat C."/>
            <person name="Nolan M."/>
            <person name="Ohm R."/>
            <person name="Pangilinan J."/>
            <person name="Pereira M."/>
            <person name="Perotto S."/>
            <person name="Peter M."/>
            <person name="Riley R."/>
            <person name="Sitrit Y."/>
            <person name="Stielow B."/>
            <person name="Szollosi G."/>
            <person name="Zifcakova L."/>
            <person name="Stursova M."/>
            <person name="Spatafora J.W."/>
            <person name="Tedersoo L."/>
            <person name="Vaario L.-M."/>
            <person name="Yamada A."/>
            <person name="Yan M."/>
            <person name="Wang P."/>
            <person name="Xu J."/>
            <person name="Bruns T."/>
            <person name="Baldrian P."/>
            <person name="Vilgalys R."/>
            <person name="Henrissat B."/>
            <person name="Grigoriev I.V."/>
            <person name="Hibbett D."/>
            <person name="Nagy L.G."/>
            <person name="Martin F.M."/>
        </authorList>
    </citation>
    <scope>NUCLEOTIDE SEQUENCE</scope>
    <source>
        <strain evidence="6">BED1</strain>
    </source>
</reference>
<dbReference type="Proteomes" id="UP001194468">
    <property type="component" value="Unassembled WGS sequence"/>
</dbReference>
<comment type="caution">
    <text evidence="6">The sequence shown here is derived from an EMBL/GenBank/DDBJ whole genome shotgun (WGS) entry which is preliminary data.</text>
</comment>
<proteinExistence type="inferred from homology"/>
<evidence type="ECO:0000256" key="1">
    <source>
        <dbReference type="ARBA" id="ARBA00003142"/>
    </source>
</evidence>
<evidence type="ECO:0000313" key="7">
    <source>
        <dbReference type="Proteomes" id="UP001194468"/>
    </source>
</evidence>
<comment type="subcellular location">
    <subcellularLocation>
        <location evidence="4">Endoplasmic reticulum membrane</location>
    </subcellularLocation>
</comment>
<feature type="domain" description="Glycosyl transferase family 1" evidence="5">
    <location>
        <begin position="135"/>
        <end position="212"/>
    </location>
</feature>
<dbReference type="EMBL" id="WHUW01000046">
    <property type="protein sequence ID" value="KAF8431835.1"/>
    <property type="molecule type" value="Genomic_DNA"/>
</dbReference>
<dbReference type="PANTHER" id="PTHR45918">
    <property type="entry name" value="ALPHA-1,3/1,6-MANNOSYLTRANSFERASE ALG2"/>
    <property type="match status" value="1"/>
</dbReference>
<dbReference type="InterPro" id="IPR027054">
    <property type="entry name" value="ALG2"/>
</dbReference>
<comment type="similarity">
    <text evidence="4">Belongs to the glycosyltransferase group 1 family.</text>
</comment>
<keyword evidence="4" id="KW-0812">Transmembrane</keyword>
<accession>A0AAD4BJ85</accession>
<dbReference type="EC" id="2.4.1.257" evidence="4"/>
<dbReference type="GO" id="GO:0004378">
    <property type="term" value="F:GDP-Man:Man(1)GlcNAc(2)-PP-Dol alpha-1,3-mannosyltransferase activity"/>
    <property type="evidence" value="ECO:0007669"/>
    <property type="project" value="UniProtKB-UniRule"/>
</dbReference>
<reference evidence="6" key="2">
    <citation type="journal article" date="2020" name="Nat. Commun.">
        <title>Large-scale genome sequencing of mycorrhizal fungi provides insights into the early evolution of symbiotic traits.</title>
        <authorList>
            <person name="Miyauchi S."/>
            <person name="Kiss E."/>
            <person name="Kuo A."/>
            <person name="Drula E."/>
            <person name="Kohler A."/>
            <person name="Sanchez-Garcia M."/>
            <person name="Morin E."/>
            <person name="Andreopoulos B."/>
            <person name="Barry K.W."/>
            <person name="Bonito G."/>
            <person name="Buee M."/>
            <person name="Carver A."/>
            <person name="Chen C."/>
            <person name="Cichocki N."/>
            <person name="Clum A."/>
            <person name="Culley D."/>
            <person name="Crous P.W."/>
            <person name="Fauchery L."/>
            <person name="Girlanda M."/>
            <person name="Hayes R.D."/>
            <person name="Keri Z."/>
            <person name="LaButti K."/>
            <person name="Lipzen A."/>
            <person name="Lombard V."/>
            <person name="Magnuson J."/>
            <person name="Maillard F."/>
            <person name="Murat C."/>
            <person name="Nolan M."/>
            <person name="Ohm R.A."/>
            <person name="Pangilinan J."/>
            <person name="Pereira M.F."/>
            <person name="Perotto S."/>
            <person name="Peter M."/>
            <person name="Pfister S."/>
            <person name="Riley R."/>
            <person name="Sitrit Y."/>
            <person name="Stielow J.B."/>
            <person name="Szollosi G."/>
            <person name="Zifcakova L."/>
            <person name="Stursova M."/>
            <person name="Spatafora J.W."/>
            <person name="Tedersoo L."/>
            <person name="Vaario L.M."/>
            <person name="Yamada A."/>
            <person name="Yan M."/>
            <person name="Wang P."/>
            <person name="Xu J."/>
            <person name="Bruns T."/>
            <person name="Baldrian P."/>
            <person name="Vilgalys R."/>
            <person name="Dunand C."/>
            <person name="Henrissat B."/>
            <person name="Grigoriev I.V."/>
            <person name="Hibbett D."/>
            <person name="Nagy L.G."/>
            <person name="Martin F.M."/>
        </authorList>
    </citation>
    <scope>NUCLEOTIDE SEQUENCE</scope>
    <source>
        <strain evidence="6">BED1</strain>
    </source>
</reference>
<keyword evidence="4" id="KW-0472">Membrane</keyword>
<evidence type="ECO:0000313" key="6">
    <source>
        <dbReference type="EMBL" id="KAF8431835.1"/>
    </source>
</evidence>
<comment type="catalytic activity">
    <reaction evidence="4">
        <text>a beta-D-Man-(1-&gt;4)-beta-D-GlcNAc-(1-&gt;4)-alpha-D-GlcNAc-diphospho-di-trans,poly-cis-dolichol + GDP-alpha-D-mannose = an alpha-D-Man-(1-&gt;3)-beta-D-Man-(1-&gt;4)-beta-D-GlcNAc-(1-&gt;4)-alpha-D-GlcNAc-diphospho-di-trans,poly-cis-dolichol + GDP + H(+)</text>
        <dbReference type="Rhea" id="RHEA:29515"/>
        <dbReference type="Rhea" id="RHEA-COMP:19511"/>
        <dbReference type="Rhea" id="RHEA-COMP:19513"/>
        <dbReference type="ChEBI" id="CHEBI:15378"/>
        <dbReference type="ChEBI" id="CHEBI:57527"/>
        <dbReference type="ChEBI" id="CHEBI:58189"/>
        <dbReference type="ChEBI" id="CHEBI:58472"/>
        <dbReference type="ChEBI" id="CHEBI:132510"/>
        <dbReference type="EC" id="2.4.1.132"/>
    </reaction>
    <physiologicalReaction direction="left-to-right" evidence="4">
        <dbReference type="Rhea" id="RHEA:29516"/>
    </physiologicalReaction>
</comment>
<dbReference type="AlphaFoldDB" id="A0AAD4BJ85"/>
<comment type="catalytic activity">
    <reaction evidence="4">
        <text>an alpha-D-Man-(1-&gt;3)-beta-D-Man-(1-&gt;4)-beta-D-GlcNAc-(1-&gt;4)-alpha-D-GlcNAc-diphospho-di-trans,poly-cis-dolichol + GDP-alpha-D-mannose = an alpha-D-Man-(1-&gt;3)-[alpha-D-Man-(1-&gt;6)]-beta-D-Man-(1-&gt;4)-beta-D-GlcNAc-(1-&gt;4)-alpha-D-GlcNAc-diphospho-di-trans,poly-cis-dolichol + GDP + H(+)</text>
        <dbReference type="Rhea" id="RHEA:29519"/>
        <dbReference type="Rhea" id="RHEA-COMP:19513"/>
        <dbReference type="Rhea" id="RHEA-COMP:19515"/>
        <dbReference type="ChEBI" id="CHEBI:15378"/>
        <dbReference type="ChEBI" id="CHEBI:57527"/>
        <dbReference type="ChEBI" id="CHEBI:58189"/>
        <dbReference type="ChEBI" id="CHEBI:132510"/>
        <dbReference type="ChEBI" id="CHEBI:132511"/>
        <dbReference type="EC" id="2.4.1.257"/>
    </reaction>
    <physiologicalReaction direction="left-to-right" evidence="4">
        <dbReference type="Rhea" id="RHEA:29520"/>
    </physiologicalReaction>
</comment>
<gene>
    <name evidence="6" type="ORF">L210DRAFT_2892865</name>
</gene>
<dbReference type="GO" id="GO:0005789">
    <property type="term" value="C:endoplasmic reticulum membrane"/>
    <property type="evidence" value="ECO:0007669"/>
    <property type="project" value="UniProtKB-SubCell"/>
</dbReference>
<organism evidence="6 7">
    <name type="scientific">Boletus edulis BED1</name>
    <dbReference type="NCBI Taxonomy" id="1328754"/>
    <lineage>
        <taxon>Eukaryota</taxon>
        <taxon>Fungi</taxon>
        <taxon>Dikarya</taxon>
        <taxon>Basidiomycota</taxon>
        <taxon>Agaricomycotina</taxon>
        <taxon>Agaricomycetes</taxon>
        <taxon>Agaricomycetidae</taxon>
        <taxon>Boletales</taxon>
        <taxon>Boletineae</taxon>
        <taxon>Boletaceae</taxon>
        <taxon>Boletoideae</taxon>
        <taxon>Boletus</taxon>
    </lineage>
</organism>
<comment type="function">
    <text evidence="1 4">Mannosylates Man(2)GlcNAc(2)-dolichol diphosphate and Man(1)GlcNAc(2)-dolichol diphosphate to form Man(3)GlcNAc(2)-dolichol diphosphate.</text>
</comment>
<dbReference type="PANTHER" id="PTHR45918:SF1">
    <property type="entry name" value="ALPHA-1,3_1,6-MANNOSYLTRANSFERASE ALG2"/>
    <property type="match status" value="1"/>
</dbReference>
<keyword evidence="7" id="KW-1185">Reference proteome</keyword>
<keyword evidence="4" id="KW-1133">Transmembrane helix</keyword>
<keyword evidence="4" id="KW-0256">Endoplasmic reticulum</keyword>
<feature type="transmembrane region" description="Helical" evidence="4">
    <location>
        <begin position="254"/>
        <end position="274"/>
    </location>
</feature>